<feature type="transmembrane region" description="Helical" evidence="1">
    <location>
        <begin position="17"/>
        <end position="38"/>
    </location>
</feature>
<dbReference type="EMBL" id="FNGU01000002">
    <property type="protein sequence ID" value="SDL65989.1"/>
    <property type="molecule type" value="Genomic_DNA"/>
</dbReference>
<dbReference type="Proteomes" id="UP000182146">
    <property type="component" value="Unassembled WGS sequence"/>
</dbReference>
<proteinExistence type="predicted"/>
<accession>A0A1G9LVK6</accession>
<dbReference type="InterPro" id="IPR002829">
    <property type="entry name" value="DUF116"/>
</dbReference>
<gene>
    <name evidence="2" type="ORF">SAMN05660860_00943</name>
</gene>
<keyword evidence="1" id="KW-0812">Transmembrane</keyword>
<dbReference type="STRING" id="392333.SAMN05660860_00943"/>
<sequence length="259" mass="28003">MNDSSSPQSRLQPRKRLFIGLLAGVCALVLGLALLLWWAPSVGLANIHPVLPVVLAVVLATLSLCIVGGLLLLVATLLTGRDLFFSERLRRVVIKYLFPGIIGLGRLLGMDRDTLHQSFIALNNQLVQAKKLRVGAGQVLILLPHCVQLFDCGIKITGDVSKCTGCGRCDIKGLVEIATERGIDIAVATGGTLARKIIVDKRPRLIVAVACERDLTSGIRDAYPLPVIGILNERPHGPCFNTQIVLEQVRDALDQCVVR</sequence>
<evidence type="ECO:0008006" key="4">
    <source>
        <dbReference type="Google" id="ProtNLM"/>
    </source>
</evidence>
<keyword evidence="1" id="KW-1133">Transmembrane helix</keyword>
<evidence type="ECO:0000313" key="2">
    <source>
        <dbReference type="EMBL" id="SDL65989.1"/>
    </source>
</evidence>
<reference evidence="2 3" key="1">
    <citation type="submission" date="2016-10" db="EMBL/GenBank/DDBJ databases">
        <authorList>
            <person name="de Groot N.N."/>
        </authorList>
    </citation>
    <scope>NUCLEOTIDE SEQUENCE [LARGE SCALE GENOMIC DNA]</scope>
    <source>
        <strain evidence="2 3">DSM 17813</strain>
    </source>
</reference>
<feature type="transmembrane region" description="Helical" evidence="1">
    <location>
        <begin position="92"/>
        <end position="109"/>
    </location>
</feature>
<evidence type="ECO:0000256" key="1">
    <source>
        <dbReference type="SAM" id="Phobius"/>
    </source>
</evidence>
<organism evidence="2 3">
    <name type="scientific">Geoalkalibacter ferrihydriticus</name>
    <dbReference type="NCBI Taxonomy" id="392333"/>
    <lineage>
        <taxon>Bacteria</taxon>
        <taxon>Pseudomonadati</taxon>
        <taxon>Thermodesulfobacteriota</taxon>
        <taxon>Desulfuromonadia</taxon>
        <taxon>Desulfuromonadales</taxon>
        <taxon>Geoalkalibacteraceae</taxon>
        <taxon>Geoalkalibacter</taxon>
    </lineage>
</organism>
<protein>
    <recommendedName>
        <fullName evidence="4">DUF116 domain-containing protein</fullName>
    </recommendedName>
</protein>
<name>A0A1G9LVK6_9BACT</name>
<dbReference type="PANTHER" id="PTHR43801:SF1">
    <property type="entry name" value="POLYPRENYL SYNTHETASE"/>
    <property type="match status" value="1"/>
</dbReference>
<dbReference type="AlphaFoldDB" id="A0A1G9LVK6"/>
<dbReference type="PANTHER" id="PTHR43801">
    <property type="entry name" value="NUCLEOTIDE-BINDING PROTEIN-RELATED"/>
    <property type="match status" value="1"/>
</dbReference>
<dbReference type="Pfam" id="PF01976">
    <property type="entry name" value="DUF116"/>
    <property type="match status" value="1"/>
</dbReference>
<keyword evidence="1" id="KW-0472">Membrane</keyword>
<feature type="transmembrane region" description="Helical" evidence="1">
    <location>
        <begin position="50"/>
        <end position="80"/>
    </location>
</feature>
<dbReference type="RefSeq" id="WP_052445871.1">
    <property type="nucleotide sequence ID" value="NZ_FNGU01000002.1"/>
</dbReference>
<dbReference type="OrthoDB" id="9787348at2"/>
<evidence type="ECO:0000313" key="3">
    <source>
        <dbReference type="Proteomes" id="UP000182146"/>
    </source>
</evidence>